<comment type="caution">
    <text evidence="3">The sequence shown here is derived from an EMBL/GenBank/DDBJ whole genome shotgun (WGS) entry which is preliminary data.</text>
</comment>
<feature type="domain" description="PucR C-terminal helix-turn-helix" evidence="2">
    <location>
        <begin position="450"/>
        <end position="507"/>
    </location>
</feature>
<keyword evidence="4" id="KW-1185">Reference proteome</keyword>
<dbReference type="PANTHER" id="PTHR33744">
    <property type="entry name" value="CARBOHYDRATE DIACID REGULATOR"/>
    <property type="match status" value="1"/>
</dbReference>
<dbReference type="InterPro" id="IPR012914">
    <property type="entry name" value="PucR_dom"/>
</dbReference>
<proteinExistence type="predicted"/>
<dbReference type="InterPro" id="IPR025736">
    <property type="entry name" value="PucR_C-HTH_dom"/>
</dbReference>
<accession>A0A9W6LX87</accession>
<protein>
    <submittedName>
        <fullName evidence="3">PucR family transcriptional regulator</fullName>
    </submittedName>
</protein>
<dbReference type="AlphaFoldDB" id="A0A9W6LX87"/>
<dbReference type="Pfam" id="PF13556">
    <property type="entry name" value="HTH_30"/>
    <property type="match status" value="1"/>
</dbReference>
<evidence type="ECO:0000259" key="2">
    <source>
        <dbReference type="Pfam" id="PF13556"/>
    </source>
</evidence>
<sequence length="509" mass="53483">MHSLYALYTMSQPAPSAPTLRALLSRGDLALRLASASHGALEQPIRWVHSSDLADPTPFLAEEMVLLTTGTQFSGDDAAQYEEYVRRLAHRGVVALGFGTEVARTGIPEALSAACEAHGVPLFEVPYRTPFIAVARAVAEAIAAGAYARRTWALSAQRAVALAALRRDGLGSAISELSRQLGAWVGLFDSAAAPVRASAPLETALAERVQQECETMLARGASAAAVIRVGGRSFTLQTLGPGGTLRGALVIGAEALDEEARSVVTAVVAMTGFALEQNEALARARGTLRAGVVRALLTGDTALAGEIGDAAWGGLPADPVVVAVTDEAPDALAAFLELRAGREQGSFFFGSDPEGGIALVHTADAPLALDELAERFDVAVGVSEPGPLASFAASLDEARIARDRGEGVTRFADVASAGVLSTLSPEAANVARTVLSPIVRHDDVHGTAILDTLRIWLLHDARYDDAARALGVHRHTVRTRIRLAERLLERDLQSFAARAEIWVALLAAR</sequence>
<evidence type="ECO:0000259" key="1">
    <source>
        <dbReference type="Pfam" id="PF07905"/>
    </source>
</evidence>
<evidence type="ECO:0000313" key="4">
    <source>
        <dbReference type="Proteomes" id="UP001142462"/>
    </source>
</evidence>
<dbReference type="InterPro" id="IPR042070">
    <property type="entry name" value="PucR_C-HTH_sf"/>
</dbReference>
<reference evidence="3" key="1">
    <citation type="journal article" date="2014" name="Int. J. Syst. Evol. Microbiol.">
        <title>Complete genome sequence of Corynebacterium casei LMG S-19264T (=DSM 44701T), isolated from a smear-ripened cheese.</title>
        <authorList>
            <consortium name="US DOE Joint Genome Institute (JGI-PGF)"/>
            <person name="Walter F."/>
            <person name="Albersmeier A."/>
            <person name="Kalinowski J."/>
            <person name="Ruckert C."/>
        </authorList>
    </citation>
    <scope>NUCLEOTIDE SEQUENCE</scope>
    <source>
        <strain evidence="3">VKM Ac-1020</strain>
    </source>
</reference>
<dbReference type="InterPro" id="IPR051448">
    <property type="entry name" value="CdaR-like_regulators"/>
</dbReference>
<dbReference type="PANTHER" id="PTHR33744:SF1">
    <property type="entry name" value="DNA-BINDING TRANSCRIPTIONAL ACTIVATOR ADER"/>
    <property type="match status" value="1"/>
</dbReference>
<dbReference type="Gene3D" id="1.10.10.2840">
    <property type="entry name" value="PucR C-terminal helix-turn-helix domain"/>
    <property type="match status" value="1"/>
</dbReference>
<organism evidence="3 4">
    <name type="scientific">Microbacterium barkeri</name>
    <dbReference type="NCBI Taxonomy" id="33917"/>
    <lineage>
        <taxon>Bacteria</taxon>
        <taxon>Bacillati</taxon>
        <taxon>Actinomycetota</taxon>
        <taxon>Actinomycetes</taxon>
        <taxon>Micrococcales</taxon>
        <taxon>Microbacteriaceae</taxon>
        <taxon>Microbacterium</taxon>
    </lineage>
</organism>
<dbReference type="EMBL" id="BSEJ01000009">
    <property type="protein sequence ID" value="GLJ61960.1"/>
    <property type="molecule type" value="Genomic_DNA"/>
</dbReference>
<name>A0A9W6LX87_9MICO</name>
<evidence type="ECO:0000313" key="3">
    <source>
        <dbReference type="EMBL" id="GLJ61960.1"/>
    </source>
</evidence>
<dbReference type="Pfam" id="PF07905">
    <property type="entry name" value="PucR"/>
    <property type="match status" value="1"/>
</dbReference>
<dbReference type="Proteomes" id="UP001142462">
    <property type="component" value="Unassembled WGS sequence"/>
</dbReference>
<feature type="domain" description="Purine catabolism PurC-like" evidence="1">
    <location>
        <begin position="36"/>
        <end position="142"/>
    </location>
</feature>
<gene>
    <name evidence="3" type="primary">pucR</name>
    <name evidence="3" type="ORF">GCM10017576_20900</name>
</gene>
<reference evidence="3" key="2">
    <citation type="submission" date="2023-01" db="EMBL/GenBank/DDBJ databases">
        <authorList>
            <person name="Sun Q."/>
            <person name="Evtushenko L."/>
        </authorList>
    </citation>
    <scope>NUCLEOTIDE SEQUENCE</scope>
    <source>
        <strain evidence="3">VKM Ac-1020</strain>
    </source>
</reference>